<dbReference type="KEGG" id="ath:AT5G09630"/>
<dbReference type="EMBL" id="LR881470">
    <property type="protein sequence ID" value="CAD5331238.1"/>
    <property type="molecule type" value="Genomic_DNA"/>
</dbReference>
<feature type="zinc finger region" description="RING-Gid-type" evidence="6">
    <location>
        <begin position="328"/>
        <end position="372"/>
    </location>
</feature>
<dbReference type="GO" id="GO:0043161">
    <property type="term" value="P:proteasome-mediated ubiquitin-dependent protein catabolic process"/>
    <property type="evidence" value="ECO:0007669"/>
    <property type="project" value="InterPro"/>
</dbReference>
<keyword evidence="2" id="KW-0963">Cytoplasm</keyword>
<dbReference type="PROSITE" id="PS50896">
    <property type="entry name" value="LISH"/>
    <property type="match status" value="1"/>
</dbReference>
<evidence type="ECO:0000313" key="9">
    <source>
        <dbReference type="Araport" id="AT5G09630"/>
    </source>
</evidence>
<dbReference type="SMR" id="A0A178U7Q2"/>
<dbReference type="Proteomes" id="UP000426265">
    <property type="component" value="Unassembled WGS sequence"/>
</dbReference>
<evidence type="ECO:0000313" key="10">
    <source>
        <dbReference type="EMBL" id="CAA0401625.1"/>
    </source>
</evidence>
<dbReference type="Proteomes" id="UP000078284">
    <property type="component" value="Chromosome 5"/>
</dbReference>
<dbReference type="PANTHER" id="PTHR12170">
    <property type="entry name" value="MACROPHAGE ERYTHROBLAST ATTACHER-RELATED"/>
    <property type="match status" value="1"/>
</dbReference>
<dbReference type="AlphaFoldDB" id="A0A178U7Q2"/>
<feature type="domain" description="CTLH" evidence="7">
    <location>
        <begin position="150"/>
        <end position="207"/>
    </location>
</feature>
<dbReference type="InterPro" id="IPR045098">
    <property type="entry name" value="Fyv10_fam"/>
</dbReference>
<evidence type="ECO:0000259" key="8">
    <source>
        <dbReference type="PROSITE" id="PS51867"/>
    </source>
</evidence>
<dbReference type="InterPro" id="IPR013144">
    <property type="entry name" value="CRA_dom"/>
</dbReference>
<dbReference type="SMART" id="SM00668">
    <property type="entry name" value="CTLH"/>
    <property type="match status" value="1"/>
</dbReference>
<dbReference type="InterPro" id="IPR024964">
    <property type="entry name" value="CTLH/CRA"/>
</dbReference>
<dbReference type="InterPro" id="IPR013083">
    <property type="entry name" value="Znf_RING/FYVE/PHD"/>
</dbReference>
<dbReference type="InterPro" id="IPR006594">
    <property type="entry name" value="LisH"/>
</dbReference>
<dbReference type="PROSITE" id="PS51867">
    <property type="entry name" value="ZF_RING_GID"/>
    <property type="match status" value="1"/>
</dbReference>
<evidence type="ECO:0000313" key="14">
    <source>
        <dbReference type="Proteomes" id="UP000078284"/>
    </source>
</evidence>
<protein>
    <submittedName>
        <fullName evidence="11">(thale cress) hypothetical protein</fullName>
    </submittedName>
</protein>
<keyword evidence="5" id="KW-0862">Zinc</keyword>
<evidence type="ECO:0000259" key="7">
    <source>
        <dbReference type="PROSITE" id="PS50897"/>
    </source>
</evidence>
<dbReference type="SMART" id="SM00757">
    <property type="entry name" value="CRA"/>
    <property type="match status" value="1"/>
</dbReference>
<comment type="subcellular location">
    <subcellularLocation>
        <location evidence="1">Cytoplasm</location>
    </subcellularLocation>
</comment>
<dbReference type="EMBL" id="CACSHJ010000096">
    <property type="protein sequence ID" value="CAA0401625.1"/>
    <property type="molecule type" value="Genomic_DNA"/>
</dbReference>
<dbReference type="InterPro" id="IPR044063">
    <property type="entry name" value="ZF_RING_GID"/>
</dbReference>
<evidence type="ECO:0000313" key="17">
    <source>
        <dbReference type="Proteomes" id="UP000516314"/>
    </source>
</evidence>
<dbReference type="Proteomes" id="UP000516314">
    <property type="component" value="Chromosome 5"/>
</dbReference>
<evidence type="ECO:0000256" key="2">
    <source>
        <dbReference type="ARBA" id="ARBA00022490"/>
    </source>
</evidence>
<evidence type="ECO:0000313" key="15">
    <source>
        <dbReference type="Proteomes" id="UP000426265"/>
    </source>
</evidence>
<evidence type="ECO:0000256" key="4">
    <source>
        <dbReference type="ARBA" id="ARBA00022771"/>
    </source>
</evidence>
<evidence type="ECO:0000256" key="1">
    <source>
        <dbReference type="ARBA" id="ARBA00004496"/>
    </source>
</evidence>
<accession>A0A178U7Q2</accession>
<name>A0A178U7Q2_ARATH</name>
<evidence type="ECO:0000256" key="5">
    <source>
        <dbReference type="ARBA" id="ARBA00022833"/>
    </source>
</evidence>
<evidence type="ECO:0000313" key="13">
    <source>
        <dbReference type="EMBL" id="VYS66351.1"/>
    </source>
</evidence>
<dbReference type="GO" id="GO:0061630">
    <property type="term" value="F:ubiquitin protein ligase activity"/>
    <property type="evidence" value="ECO:0007669"/>
    <property type="project" value="InterPro"/>
</dbReference>
<keyword evidence="3" id="KW-0479">Metal-binding</keyword>
<dbReference type="InterPro" id="IPR027370">
    <property type="entry name" value="Znf-RING_euk"/>
</dbReference>
<dbReference type="Pfam" id="PF10607">
    <property type="entry name" value="CTLH"/>
    <property type="match status" value="1"/>
</dbReference>
<dbReference type="InterPro" id="IPR006595">
    <property type="entry name" value="CTLH_C"/>
</dbReference>
<reference evidence="13 15" key="3">
    <citation type="submission" date="2019-11" db="EMBL/GenBank/DDBJ databases">
        <authorList>
            <person name="Jiao W.-B."/>
            <person name="Schneeberger K."/>
        </authorList>
    </citation>
    <scope>NUCLEOTIDE SEQUENCE [LARGE SCALE GENOMIC DNA]</scope>
    <source>
        <strain evidence="15">cv. An-1</strain>
        <strain evidence="16">cv. C24</strain>
    </source>
</reference>
<evidence type="ECO:0000256" key="6">
    <source>
        <dbReference type="PROSITE-ProRule" id="PRU01215"/>
    </source>
</evidence>
<keyword evidence="4 6" id="KW-0863">Zinc-finger</keyword>
<dbReference type="GO" id="GO:0008270">
    <property type="term" value="F:zinc ion binding"/>
    <property type="evidence" value="ECO:0007669"/>
    <property type="project" value="UniProtKB-KW"/>
</dbReference>
<dbReference type="OMA" id="HCRQLYF"/>
<evidence type="ECO:0000313" key="11">
    <source>
        <dbReference type="EMBL" id="CAD5331238.1"/>
    </source>
</evidence>
<dbReference type="OrthoDB" id="1933281at2759"/>
<evidence type="ECO:0000256" key="3">
    <source>
        <dbReference type="ARBA" id="ARBA00022723"/>
    </source>
</evidence>
<reference evidence="12" key="2">
    <citation type="submission" date="2016-03" db="EMBL/GenBank/DDBJ databases">
        <title>Full-length assembly of Arabidopsis thaliana Ler reveals the complement of translocations and inversions.</title>
        <authorList>
            <person name="Zapata L."/>
            <person name="Schneeberger K."/>
            <person name="Ossowski S."/>
        </authorList>
    </citation>
    <scope>NUCLEOTIDE SEQUENCE [LARGE SCALE GENOMIC DNA]</scope>
    <source>
        <tissue evidence="12">Leaf</tissue>
    </source>
</reference>
<dbReference type="CDD" id="cd16652">
    <property type="entry name" value="dRING_Rmd5p-like"/>
    <property type="match status" value="1"/>
</dbReference>
<dbReference type="FunFam" id="3.30.40.10:FF:000143">
    <property type="entry name" value="Regulator of gluconeogenesis Rmd5"/>
    <property type="match status" value="1"/>
</dbReference>
<dbReference type="SUPFAM" id="SSF57850">
    <property type="entry name" value="RING/U-box"/>
    <property type="match status" value="1"/>
</dbReference>
<organism evidence="12 14">
    <name type="scientific">Arabidopsis thaliana</name>
    <name type="common">Mouse-ear cress</name>
    <dbReference type="NCBI Taxonomy" id="3702"/>
    <lineage>
        <taxon>Eukaryota</taxon>
        <taxon>Viridiplantae</taxon>
        <taxon>Streptophyta</taxon>
        <taxon>Embryophyta</taxon>
        <taxon>Tracheophyta</taxon>
        <taxon>Spermatophyta</taxon>
        <taxon>Magnoliopsida</taxon>
        <taxon>eudicotyledons</taxon>
        <taxon>Gunneridae</taxon>
        <taxon>Pentapetalae</taxon>
        <taxon>rosids</taxon>
        <taxon>malvids</taxon>
        <taxon>Brassicales</taxon>
        <taxon>Brassicaceae</taxon>
        <taxon>Camelineae</taxon>
        <taxon>Arabidopsis</taxon>
    </lineage>
</organism>
<dbReference type="GO" id="GO:0005737">
    <property type="term" value="C:cytoplasm"/>
    <property type="evidence" value="ECO:0007669"/>
    <property type="project" value="UniProtKB-SubCell"/>
</dbReference>
<dbReference type="ExpressionAtlas" id="A0A178U7Q2">
    <property type="expression patterns" value="baseline and differential"/>
</dbReference>
<dbReference type="PANTHER" id="PTHR12170:SF3">
    <property type="entry name" value="GH10162P"/>
    <property type="match status" value="1"/>
</dbReference>
<reference evidence="14" key="1">
    <citation type="journal article" date="2016" name="Proc. Natl. Acad. Sci. U.S.A.">
        <title>Chromosome-level assembly of Arabidopsis thaliana Ler reveals the extent of translocation and inversion polymorphisms.</title>
        <authorList>
            <person name="Zapata L."/>
            <person name="Ding J."/>
            <person name="Willing E.M."/>
            <person name="Hartwig B."/>
            <person name="Bezdan D."/>
            <person name="Jiao W.B."/>
            <person name="Patel V."/>
            <person name="Velikkakam James G."/>
            <person name="Koornneef M."/>
            <person name="Ossowski S."/>
            <person name="Schneeberger K."/>
        </authorList>
    </citation>
    <scope>NUCLEOTIDE SEQUENCE [LARGE SCALE GENOMIC DNA]</scope>
    <source>
        <strain evidence="14">cv. Landsberg erecta</strain>
    </source>
</reference>
<evidence type="ECO:0000313" key="12">
    <source>
        <dbReference type="EMBL" id="OAO89660.1"/>
    </source>
</evidence>
<dbReference type="EMBL" id="CACRSJ010000110">
    <property type="protein sequence ID" value="VYS66351.1"/>
    <property type="molecule type" value="Genomic_DNA"/>
</dbReference>
<proteinExistence type="predicted"/>
<gene>
    <name evidence="9" type="ordered locus">At5g09630</name>
    <name evidence="12" type="ordered locus">AXX17_At5g09160</name>
    <name evidence="13" type="ORF">AN1_LOCUS21754</name>
    <name evidence="11" type="ORF">AT9943_LOCUS18727</name>
    <name evidence="10" type="ORF">C24_LOCUS21645</name>
</gene>
<evidence type="ECO:0000313" key="16">
    <source>
        <dbReference type="Proteomes" id="UP000434276"/>
    </source>
</evidence>
<feature type="domain" description="RING-Gid-type" evidence="8">
    <location>
        <begin position="328"/>
        <end position="372"/>
    </location>
</feature>
<dbReference type="Araport" id="AT5G09630"/>
<dbReference type="Proteomes" id="UP000434276">
    <property type="component" value="Unassembled WGS sequence"/>
</dbReference>
<dbReference type="PROSITE" id="PS50897">
    <property type="entry name" value="CTLH"/>
    <property type="match status" value="1"/>
</dbReference>
<dbReference type="Gene3D" id="3.30.40.10">
    <property type="entry name" value="Zinc/RING finger domain, C3HC4 (zinc finger)"/>
    <property type="match status" value="1"/>
</dbReference>
<dbReference type="EMBL" id="LUHQ01000005">
    <property type="protein sequence ID" value="OAO89660.1"/>
    <property type="molecule type" value="Genomic_DNA"/>
</dbReference>
<dbReference type="GeneID" id="830822"/>
<reference evidence="11 17" key="4">
    <citation type="submission" date="2020-09" db="EMBL/GenBank/DDBJ databases">
        <authorList>
            <person name="Ashkenazy H."/>
        </authorList>
    </citation>
    <scope>NUCLEOTIDE SEQUENCE [LARGE SCALE GENOMIC DNA]</scope>
    <source>
        <strain evidence="17">cv. Cdm-0</strain>
    </source>
</reference>
<dbReference type="Pfam" id="PF13445">
    <property type="entry name" value="zf-RING_UBOX"/>
    <property type="match status" value="1"/>
</dbReference>
<dbReference type="InterPro" id="IPR037683">
    <property type="entry name" value="Rmd5_dRing"/>
</dbReference>
<sequence length="386" mass="44427">MDVTGTVTVRDAFDRVSKKQKLYHSVTQDVIDLVCDGIQDTLTRIQLGNDDGVEPESVLTELRRKLDALLPIIQLQKSHKETKWSLSKLVKLLEVSYHPDISLACFSVDFDINLVNKILIHHCYREGLFDVGDCLVKEAGREEETEVRSQFLEFHQIVDSLKLRNIEPAMRWIFANRGKLKQKSSKLEFKLLSLKYCDILREGKSDDALEYARTHFTQYPLHFKEIQKLITCLLWIGNFEKSPYAEIVSPSCWDKVTKELIMEYHHLLDQPINSPLKVALSAGYESLPSLLKLVHLMALTKQEWQAMKQLPVPLELGNEYKFHSAFVCPVSRDQSSEENPPMQLPCGHVISKQSMMRLSKNCAFRTFKCPYCPAETLASACRQLYF</sequence>